<dbReference type="InterPro" id="IPR028979">
    <property type="entry name" value="Ser_kin/Pase_Hpr-like_N_sf"/>
</dbReference>
<evidence type="ECO:0000313" key="10">
    <source>
        <dbReference type="EMBL" id="VFB17101.1"/>
    </source>
</evidence>
<dbReference type="GO" id="GO:0004427">
    <property type="term" value="F:inorganic diphosphate phosphatase activity"/>
    <property type="evidence" value="ECO:0007669"/>
    <property type="project" value="UniProtKB-EC"/>
</dbReference>
<comment type="caution">
    <text evidence="10">The sequence shown here is derived from an EMBL/GenBank/DDBJ whole genome shotgun (WGS) entry which is preliminary data.</text>
</comment>
<dbReference type="SUPFAM" id="SSF75138">
    <property type="entry name" value="HprK N-terminal domain-like"/>
    <property type="match status" value="1"/>
</dbReference>
<gene>
    <name evidence="10" type="primary">ppaC</name>
    <name evidence="10" type="ORF">NCTC13150_01686</name>
</gene>
<dbReference type="PROSITE" id="PS51371">
    <property type="entry name" value="CBS"/>
    <property type="match status" value="2"/>
</dbReference>
<keyword evidence="3" id="KW-0479">Metal-binding</keyword>
<dbReference type="Pfam" id="PF01368">
    <property type="entry name" value="DHH"/>
    <property type="match status" value="1"/>
</dbReference>
<dbReference type="GO" id="GO:0005737">
    <property type="term" value="C:cytoplasm"/>
    <property type="evidence" value="ECO:0007669"/>
    <property type="project" value="InterPro"/>
</dbReference>
<keyword evidence="11" id="KW-1185">Reference proteome</keyword>
<dbReference type="InterPro" id="IPR046342">
    <property type="entry name" value="CBS_dom_sf"/>
</dbReference>
<feature type="domain" description="CBS" evidence="9">
    <location>
        <begin position="251"/>
        <end position="314"/>
    </location>
</feature>
<dbReference type="NCBIfam" id="NF011442">
    <property type="entry name" value="PRK14869.1-4"/>
    <property type="match status" value="1"/>
</dbReference>
<dbReference type="Proteomes" id="UP000377798">
    <property type="component" value="Unassembled WGS sequence"/>
</dbReference>
<evidence type="ECO:0000259" key="9">
    <source>
        <dbReference type="PROSITE" id="PS51371"/>
    </source>
</evidence>
<dbReference type="Gene3D" id="3.10.310.20">
    <property type="entry name" value="DHHA2 domain"/>
    <property type="match status" value="1"/>
</dbReference>
<evidence type="ECO:0000256" key="7">
    <source>
        <dbReference type="ARBA" id="ARBA00047820"/>
    </source>
</evidence>
<dbReference type="Pfam" id="PF02833">
    <property type="entry name" value="DHHA2"/>
    <property type="match status" value="1"/>
</dbReference>
<evidence type="ECO:0000256" key="3">
    <source>
        <dbReference type="ARBA" id="ARBA00022723"/>
    </source>
</evidence>
<dbReference type="RefSeq" id="WP_131749727.1">
    <property type="nucleotide sequence ID" value="NZ_CAACYI010000001.1"/>
</dbReference>
<dbReference type="InterPro" id="IPR001667">
    <property type="entry name" value="DDH_dom"/>
</dbReference>
<dbReference type="InterPro" id="IPR038222">
    <property type="entry name" value="DHHA2_dom_sf"/>
</dbReference>
<keyword evidence="5" id="KW-0464">Manganese</keyword>
<evidence type="ECO:0000256" key="6">
    <source>
        <dbReference type="ARBA" id="ARBA00032535"/>
    </source>
</evidence>
<dbReference type="EC" id="3.6.1.1" evidence="2"/>
<dbReference type="SUPFAM" id="SSF54631">
    <property type="entry name" value="CBS-domain pair"/>
    <property type="match status" value="1"/>
</dbReference>
<evidence type="ECO:0000313" key="11">
    <source>
        <dbReference type="Proteomes" id="UP000377798"/>
    </source>
</evidence>
<proteinExistence type="predicted"/>
<protein>
    <recommendedName>
        <fullName evidence="2">inorganic diphosphatase</fullName>
        <ecNumber evidence="2">3.6.1.1</ecNumber>
    </recommendedName>
    <alternativeName>
        <fullName evidence="6">Pyrophosphate phospho-hydrolase</fullName>
    </alternativeName>
</protein>
<evidence type="ECO:0000256" key="5">
    <source>
        <dbReference type="ARBA" id="ARBA00023211"/>
    </source>
</evidence>
<evidence type="ECO:0000256" key="1">
    <source>
        <dbReference type="ARBA" id="ARBA00001936"/>
    </source>
</evidence>
<dbReference type="InterPro" id="IPR038763">
    <property type="entry name" value="DHH_sf"/>
</dbReference>
<dbReference type="SMART" id="SM00116">
    <property type="entry name" value="CBS"/>
    <property type="match status" value="2"/>
</dbReference>
<feature type="domain" description="CBS" evidence="9">
    <location>
        <begin position="73"/>
        <end position="130"/>
    </location>
</feature>
<organism evidence="10 11">
    <name type="scientific">Urinicoccus massiliensis</name>
    <dbReference type="NCBI Taxonomy" id="1723382"/>
    <lineage>
        <taxon>Bacteria</taxon>
        <taxon>Bacillati</taxon>
        <taxon>Bacillota</taxon>
        <taxon>Tissierellia</taxon>
        <taxon>Tissierellales</taxon>
        <taxon>Peptoniphilaceae</taxon>
        <taxon>Urinicoccus</taxon>
    </lineage>
</organism>
<keyword evidence="4 10" id="KW-0378">Hydrolase</keyword>
<comment type="cofactor">
    <cofactor evidence="1">
        <name>Mn(2+)</name>
        <dbReference type="ChEBI" id="CHEBI:29035"/>
    </cofactor>
</comment>
<reference evidence="10 11" key="1">
    <citation type="submission" date="2019-02" db="EMBL/GenBank/DDBJ databases">
        <authorList>
            <consortium name="Pathogen Informatics"/>
        </authorList>
    </citation>
    <scope>NUCLEOTIDE SEQUENCE [LARGE SCALE GENOMIC DNA]</scope>
    <source>
        <strain evidence="10 11">3012STDY7089603</strain>
    </source>
</reference>
<dbReference type="Pfam" id="PF07085">
    <property type="entry name" value="DRTGG"/>
    <property type="match status" value="1"/>
</dbReference>
<dbReference type="NCBIfam" id="NF011443">
    <property type="entry name" value="PRK14869.1-5"/>
    <property type="match status" value="1"/>
</dbReference>
<name>A0A8H2M6R2_9FIRM</name>
<accession>A0A8H2M6R2</accession>
<dbReference type="Pfam" id="PF00571">
    <property type="entry name" value="CBS"/>
    <property type="match status" value="2"/>
</dbReference>
<comment type="catalytic activity">
    <reaction evidence="7">
        <text>diphosphate + H2O = 2 phosphate + H(+)</text>
        <dbReference type="Rhea" id="RHEA:24576"/>
        <dbReference type="ChEBI" id="CHEBI:15377"/>
        <dbReference type="ChEBI" id="CHEBI:15378"/>
        <dbReference type="ChEBI" id="CHEBI:33019"/>
        <dbReference type="ChEBI" id="CHEBI:43474"/>
        <dbReference type="EC" id="3.6.1.1"/>
    </reaction>
</comment>
<dbReference type="PANTHER" id="PTHR12112:SF22">
    <property type="entry name" value="MANGANESE-DEPENDENT INORGANIC PYROPHOSPHATASE-RELATED"/>
    <property type="match status" value="1"/>
</dbReference>
<dbReference type="InterPro" id="IPR000644">
    <property type="entry name" value="CBS_dom"/>
</dbReference>
<dbReference type="InterPro" id="IPR010766">
    <property type="entry name" value="DRTGG"/>
</dbReference>
<dbReference type="InterPro" id="IPR004097">
    <property type="entry name" value="DHHA2"/>
</dbReference>
<dbReference type="FunFam" id="3.90.1640.10:FF:000001">
    <property type="entry name" value="Probable manganese-dependent inorganic pyrophosphatase"/>
    <property type="match status" value="1"/>
</dbReference>
<dbReference type="GO" id="GO:0046872">
    <property type="term" value="F:metal ion binding"/>
    <property type="evidence" value="ECO:0007669"/>
    <property type="project" value="UniProtKB-KW"/>
</dbReference>
<dbReference type="Gene3D" id="3.10.580.10">
    <property type="entry name" value="CBS-domain"/>
    <property type="match status" value="1"/>
</dbReference>
<dbReference type="AlphaFoldDB" id="A0A8H2M6R2"/>
<evidence type="ECO:0000256" key="8">
    <source>
        <dbReference type="PROSITE-ProRule" id="PRU00703"/>
    </source>
</evidence>
<dbReference type="SMART" id="SM01131">
    <property type="entry name" value="DHHA2"/>
    <property type="match status" value="1"/>
</dbReference>
<dbReference type="PANTHER" id="PTHR12112">
    <property type="entry name" value="BNIP - RELATED"/>
    <property type="match status" value="1"/>
</dbReference>
<dbReference type="Gene3D" id="3.40.1390.20">
    <property type="entry name" value="HprK N-terminal domain-like"/>
    <property type="match status" value="1"/>
</dbReference>
<dbReference type="EMBL" id="CAACYI010000001">
    <property type="protein sequence ID" value="VFB17101.1"/>
    <property type="molecule type" value="Genomic_DNA"/>
</dbReference>
<evidence type="ECO:0000256" key="4">
    <source>
        <dbReference type="ARBA" id="ARBA00022801"/>
    </source>
</evidence>
<sequence length="543" mass="61224">MKETIYITGHRNPDTDSIASAIAYADFKRQTSQGTYLPIRLGTLNKETTYVLDRFGFQPPKLVESMKAQVEDLDFDQALCVGETMSLYEAVNLLQEKQRHTLFITEEDKLFGIVSLQDLWRSYGDVWADEVLYDSQTPIENILKVLRGTLLVGQEDLVSRRGAMRVFANAPENSTNSIKENDVVIVGDREEYQDAALDRRVSIMILTRNAQPSKKILQKAKKLDVMVVQTPLSTFMTARLLPQAVPVGYQSSRSKLKVFYLDQDLDEVQEEVVKSRFAAYPVLDDQDRVVGSLSRAHLLAYKKPKLILVDHNESKQSVEDIEEAEIIEIIDHHRVAAPMSNEPIFFRNEPVGSTASIISKLYFEYGLEPSPKIAGLLLSAILSDTLEFRSPTSIRQDEYLADRLAKIAGLDIHTYAMELFEAGTRFSKNDIGSLVRGDVKVFQVHGKQCRIGQAFTMNLEAGKSMEKDFSKAMLEVLADTKEDVFAFMLTDILKEESLLIIEGPDKKTVQGYISQNWKTGGKIIPKLLSRKKQVLPKVIEALS</sequence>
<dbReference type="SUPFAM" id="SSF64182">
    <property type="entry name" value="DHH phosphoesterases"/>
    <property type="match status" value="1"/>
</dbReference>
<evidence type="ECO:0000256" key="2">
    <source>
        <dbReference type="ARBA" id="ARBA00012146"/>
    </source>
</evidence>
<keyword evidence="8" id="KW-0129">CBS domain</keyword>